<reference evidence="7 8" key="1">
    <citation type="submission" date="2018-02" db="EMBL/GenBank/DDBJ databases">
        <title>Solimicrobium silvestre gen. nov., sp. nov., isolated from alpine forest soil.</title>
        <authorList>
            <person name="Margesin R."/>
            <person name="Albuquerque L."/>
            <person name="Zhang D.-C."/>
            <person name="Froufe H.J.C."/>
            <person name="Severino R."/>
            <person name="Roxo I."/>
            <person name="Egas C."/>
            <person name="Da Costa M.S."/>
        </authorList>
    </citation>
    <scope>NUCLEOTIDE SEQUENCE [LARGE SCALE GENOMIC DNA]</scope>
    <source>
        <strain evidence="7 8">S20-91</strain>
    </source>
</reference>
<protein>
    <recommendedName>
        <fullName evidence="2">histidine kinase</fullName>
        <ecNumber evidence="2">2.7.13.3</ecNumber>
    </recommendedName>
</protein>
<dbReference type="RefSeq" id="WP_243405391.1">
    <property type="nucleotide sequence ID" value="NZ_PUGF01000008.1"/>
</dbReference>
<dbReference type="Pfam" id="PF13426">
    <property type="entry name" value="PAS_9"/>
    <property type="match status" value="1"/>
</dbReference>
<dbReference type="CDD" id="cd00130">
    <property type="entry name" value="PAS"/>
    <property type="match status" value="1"/>
</dbReference>
<dbReference type="InterPro" id="IPR000014">
    <property type="entry name" value="PAS"/>
</dbReference>
<dbReference type="InterPro" id="IPR004358">
    <property type="entry name" value="Sig_transdc_His_kin-like_C"/>
</dbReference>
<keyword evidence="7" id="KW-0808">Transferase</keyword>
<comment type="catalytic activity">
    <reaction evidence="1">
        <text>ATP + protein L-histidine = ADP + protein N-phospho-L-histidine.</text>
        <dbReference type="EC" id="2.7.13.3"/>
    </reaction>
</comment>
<comment type="caution">
    <text evidence="7">The sequence shown here is derived from an EMBL/GenBank/DDBJ whole genome shotgun (WGS) entry which is preliminary data.</text>
</comment>
<dbReference type="PROSITE" id="PS50109">
    <property type="entry name" value="HIS_KIN"/>
    <property type="match status" value="1"/>
</dbReference>
<dbReference type="EC" id="2.7.13.3" evidence="2"/>
<organism evidence="7 8">
    <name type="scientific">Solimicrobium silvestre</name>
    <dbReference type="NCBI Taxonomy" id="2099400"/>
    <lineage>
        <taxon>Bacteria</taxon>
        <taxon>Pseudomonadati</taxon>
        <taxon>Pseudomonadota</taxon>
        <taxon>Betaproteobacteria</taxon>
        <taxon>Burkholderiales</taxon>
        <taxon>Oxalobacteraceae</taxon>
        <taxon>Solimicrobium</taxon>
    </lineage>
</organism>
<dbReference type="PRINTS" id="PR00344">
    <property type="entry name" value="BCTRLSENSOR"/>
</dbReference>
<dbReference type="InterPro" id="IPR035965">
    <property type="entry name" value="PAS-like_dom_sf"/>
</dbReference>
<evidence type="ECO:0000259" key="6">
    <source>
        <dbReference type="PROSITE" id="PS50113"/>
    </source>
</evidence>
<dbReference type="SUPFAM" id="SSF47384">
    <property type="entry name" value="Homodimeric domain of signal transducing histidine kinase"/>
    <property type="match status" value="1"/>
</dbReference>
<feature type="domain" description="Histidine kinase" evidence="4">
    <location>
        <begin position="260"/>
        <end position="505"/>
    </location>
</feature>
<evidence type="ECO:0000259" key="4">
    <source>
        <dbReference type="PROSITE" id="PS50109"/>
    </source>
</evidence>
<evidence type="ECO:0000256" key="2">
    <source>
        <dbReference type="ARBA" id="ARBA00012438"/>
    </source>
</evidence>
<dbReference type="GO" id="GO:0000155">
    <property type="term" value="F:phosphorelay sensor kinase activity"/>
    <property type="evidence" value="ECO:0007669"/>
    <property type="project" value="InterPro"/>
</dbReference>
<dbReference type="AlphaFoldDB" id="A0A2S9H057"/>
<dbReference type="Proteomes" id="UP000237839">
    <property type="component" value="Unassembled WGS sequence"/>
</dbReference>
<dbReference type="InterPro" id="IPR005467">
    <property type="entry name" value="His_kinase_dom"/>
</dbReference>
<evidence type="ECO:0000313" key="7">
    <source>
        <dbReference type="EMBL" id="PRC93361.1"/>
    </source>
</evidence>
<dbReference type="EMBL" id="PUGF01000008">
    <property type="protein sequence ID" value="PRC93361.1"/>
    <property type="molecule type" value="Genomic_DNA"/>
</dbReference>
<keyword evidence="8" id="KW-1185">Reference proteome</keyword>
<dbReference type="Gene3D" id="3.30.565.10">
    <property type="entry name" value="Histidine kinase-like ATPase, C-terminal domain"/>
    <property type="match status" value="1"/>
</dbReference>
<evidence type="ECO:0000256" key="1">
    <source>
        <dbReference type="ARBA" id="ARBA00000085"/>
    </source>
</evidence>
<keyword evidence="7" id="KW-0418">Kinase</keyword>
<dbReference type="SUPFAM" id="SSF55785">
    <property type="entry name" value="PYP-like sensor domain (PAS domain)"/>
    <property type="match status" value="1"/>
</dbReference>
<evidence type="ECO:0000313" key="8">
    <source>
        <dbReference type="Proteomes" id="UP000237839"/>
    </source>
</evidence>
<dbReference type="Pfam" id="PF02518">
    <property type="entry name" value="HATPase_c"/>
    <property type="match status" value="1"/>
</dbReference>
<dbReference type="Gene3D" id="1.10.287.130">
    <property type="match status" value="1"/>
</dbReference>
<dbReference type="PROSITE" id="PS50112">
    <property type="entry name" value="PAS"/>
    <property type="match status" value="1"/>
</dbReference>
<dbReference type="SMART" id="SM00387">
    <property type="entry name" value="HATPase_c"/>
    <property type="match status" value="1"/>
</dbReference>
<dbReference type="PANTHER" id="PTHR43065">
    <property type="entry name" value="SENSOR HISTIDINE KINASE"/>
    <property type="match status" value="1"/>
</dbReference>
<proteinExistence type="predicted"/>
<dbReference type="InterPro" id="IPR036890">
    <property type="entry name" value="HATPase_C_sf"/>
</dbReference>
<dbReference type="SUPFAM" id="SSF55874">
    <property type="entry name" value="ATPase domain of HSP90 chaperone/DNA topoisomerase II/histidine kinase"/>
    <property type="match status" value="1"/>
</dbReference>
<sequence>MTNESSPIYVTPTSAMNEKNQADDMYRAPVVRKDLHEEKALEKISVEFAHFLDCSPVPTFVLDLNHVITHWNKACEHVLGFSSDFMLETKKQWMPFYRTQRPVLADLMLHNKVEEDVFGLFNDKIKPSFLAKGACEVDAYFENLGESGLWLHFTAAPLLNKQGDIIGAIQTLEDITERKEAEKSLRLAHSDLEILVKKRTAQLAEANIQLELDISEREKIESELIRRNNDLTELNSQLFKAQEQLVQSEKLASIGQLAAGVAHEINNPIGYIFSNFTTLENYISQLFEMIHAYENVEQHITAASVIAEIKDIKEKIELEYLKEDIPELMLQSKEGIGRVRKIVQDLKDFSRIDSNQEWQWSNLHEGMNSTLNIVNNEIKYKADVIKEFGDIPDVECLPSQINQVIMNLVMNATHAIGAERGRIVIRTSRENDNAKIVVEDNGSGIPKDILSKIFDPFFTTKPIGKGTGLGLSLSYGIIQKHNGHIEVVSELGKGTSFIITLPIKHDYAESDDEGQANEP</sequence>
<feature type="domain" description="PAC" evidence="6">
    <location>
        <begin position="135"/>
        <end position="187"/>
    </location>
</feature>
<dbReference type="PROSITE" id="PS50113">
    <property type="entry name" value="PAC"/>
    <property type="match status" value="1"/>
</dbReference>
<evidence type="ECO:0000259" key="5">
    <source>
        <dbReference type="PROSITE" id="PS50112"/>
    </source>
</evidence>
<feature type="coiled-coil region" evidence="3">
    <location>
        <begin position="203"/>
        <end position="251"/>
    </location>
</feature>
<dbReference type="Gene3D" id="3.30.450.20">
    <property type="entry name" value="PAS domain"/>
    <property type="match status" value="1"/>
</dbReference>
<keyword evidence="3" id="KW-0175">Coiled coil</keyword>
<dbReference type="PANTHER" id="PTHR43065:SF50">
    <property type="entry name" value="HISTIDINE KINASE"/>
    <property type="match status" value="1"/>
</dbReference>
<dbReference type="InterPro" id="IPR036097">
    <property type="entry name" value="HisK_dim/P_sf"/>
</dbReference>
<dbReference type="InterPro" id="IPR000700">
    <property type="entry name" value="PAS-assoc_C"/>
</dbReference>
<evidence type="ECO:0000256" key="3">
    <source>
        <dbReference type="SAM" id="Coils"/>
    </source>
</evidence>
<accession>A0A2S9H057</accession>
<feature type="domain" description="PAS" evidence="5">
    <location>
        <begin position="44"/>
        <end position="84"/>
    </location>
</feature>
<dbReference type="InterPro" id="IPR003594">
    <property type="entry name" value="HATPase_dom"/>
</dbReference>
<gene>
    <name evidence="7" type="ORF">S2091_2099</name>
</gene>
<name>A0A2S9H057_9BURK</name>